<comment type="caution">
    <text evidence="4">The sequence shown here is derived from an EMBL/GenBank/DDBJ whole genome shotgun (WGS) entry which is preliminary data.</text>
</comment>
<evidence type="ECO:0000313" key="5">
    <source>
        <dbReference type="Proteomes" id="UP001595755"/>
    </source>
</evidence>
<sequence>MNRALDDGCIHVVSLADNHYAQHLAVTLVSMLANHKSGSEIRIYVLSTGLTEANQDKLSASVSPYGAHIRFILIDGAAYENFCLFNYVNRETFVRLATADVLPESVDKAICLDSDTVVLGDIAEMWAIDFQGKAVAAVTDVGGLYRCGDLGMSVNRYFNAGVYMINLAKWREQAIGARTMEYISRNTERLIYLDQDALNAVLDGDWLELPEKWNVQTNRVSQGRWDKHHPHGIVHYTGGVKPWHYDCTHPLRKEYYNYLRLTEWKAYKPVISAGRVFKRLARPWRDRLRRWLPQPEAAAIRRLRP</sequence>
<evidence type="ECO:0000256" key="1">
    <source>
        <dbReference type="ARBA" id="ARBA00022676"/>
    </source>
</evidence>
<evidence type="ECO:0000256" key="2">
    <source>
        <dbReference type="ARBA" id="ARBA00022679"/>
    </source>
</evidence>
<organism evidence="4 5">
    <name type="scientific">Cohnella boryungensis</name>
    <dbReference type="NCBI Taxonomy" id="768479"/>
    <lineage>
        <taxon>Bacteria</taxon>
        <taxon>Bacillati</taxon>
        <taxon>Bacillota</taxon>
        <taxon>Bacilli</taxon>
        <taxon>Bacillales</taxon>
        <taxon>Paenibacillaceae</taxon>
        <taxon>Cohnella</taxon>
    </lineage>
</organism>
<dbReference type="InterPro" id="IPR002495">
    <property type="entry name" value="Glyco_trans_8"/>
</dbReference>
<name>A0ABV8S5Y3_9BACL</name>
<evidence type="ECO:0000256" key="3">
    <source>
        <dbReference type="ARBA" id="ARBA00022723"/>
    </source>
</evidence>
<dbReference type="SUPFAM" id="SSF53448">
    <property type="entry name" value="Nucleotide-diphospho-sugar transferases"/>
    <property type="match status" value="1"/>
</dbReference>
<protein>
    <submittedName>
        <fullName evidence="4">Glycosyltransferase family 8 protein</fullName>
    </submittedName>
</protein>
<dbReference type="Proteomes" id="UP001595755">
    <property type="component" value="Unassembled WGS sequence"/>
</dbReference>
<dbReference type="Gene3D" id="3.90.550.10">
    <property type="entry name" value="Spore Coat Polysaccharide Biosynthesis Protein SpsA, Chain A"/>
    <property type="match status" value="1"/>
</dbReference>
<dbReference type="PANTHER" id="PTHR13778:SF47">
    <property type="entry name" value="LIPOPOLYSACCHARIDE 1,3-GALACTOSYLTRANSFERASE"/>
    <property type="match status" value="1"/>
</dbReference>
<keyword evidence="2" id="KW-0808">Transferase</keyword>
<keyword evidence="1" id="KW-0328">Glycosyltransferase</keyword>
<dbReference type="InterPro" id="IPR050748">
    <property type="entry name" value="Glycosyltrans_8_dom-fam"/>
</dbReference>
<dbReference type="Pfam" id="PF01501">
    <property type="entry name" value="Glyco_transf_8"/>
    <property type="match status" value="1"/>
</dbReference>
<dbReference type="InterPro" id="IPR029044">
    <property type="entry name" value="Nucleotide-diphossugar_trans"/>
</dbReference>
<evidence type="ECO:0000313" key="4">
    <source>
        <dbReference type="EMBL" id="MFC4302402.1"/>
    </source>
</evidence>
<accession>A0ABV8S5Y3</accession>
<dbReference type="EMBL" id="JBHSED010000003">
    <property type="protein sequence ID" value="MFC4302402.1"/>
    <property type="molecule type" value="Genomic_DNA"/>
</dbReference>
<dbReference type="RefSeq" id="WP_204600732.1">
    <property type="nucleotide sequence ID" value="NZ_JBHSED010000003.1"/>
</dbReference>
<gene>
    <name evidence="4" type="ORF">ACFO1S_02960</name>
</gene>
<dbReference type="CDD" id="cd04194">
    <property type="entry name" value="GT8_A4GalT_like"/>
    <property type="match status" value="1"/>
</dbReference>
<dbReference type="PANTHER" id="PTHR13778">
    <property type="entry name" value="GLYCOSYLTRANSFERASE 8 DOMAIN-CONTAINING PROTEIN"/>
    <property type="match status" value="1"/>
</dbReference>
<keyword evidence="3" id="KW-0479">Metal-binding</keyword>
<reference evidence="5" key="1">
    <citation type="journal article" date="2019" name="Int. J. Syst. Evol. Microbiol.">
        <title>The Global Catalogue of Microorganisms (GCM) 10K type strain sequencing project: providing services to taxonomists for standard genome sequencing and annotation.</title>
        <authorList>
            <consortium name="The Broad Institute Genomics Platform"/>
            <consortium name="The Broad Institute Genome Sequencing Center for Infectious Disease"/>
            <person name="Wu L."/>
            <person name="Ma J."/>
        </authorList>
    </citation>
    <scope>NUCLEOTIDE SEQUENCE [LARGE SCALE GENOMIC DNA]</scope>
    <source>
        <strain evidence="5">CGMCC 4.1641</strain>
    </source>
</reference>
<proteinExistence type="predicted"/>
<keyword evidence="5" id="KW-1185">Reference proteome</keyword>